<feature type="transmembrane region" description="Helical" evidence="1">
    <location>
        <begin position="32"/>
        <end position="53"/>
    </location>
</feature>
<name>A0A7C8MUB5_9PLEO</name>
<keyword evidence="1" id="KW-1133">Transmembrane helix</keyword>
<keyword evidence="3" id="KW-1185">Reference proteome</keyword>
<comment type="caution">
    <text evidence="2">The sequence shown here is derived from an EMBL/GenBank/DDBJ whole genome shotgun (WGS) entry which is preliminary data.</text>
</comment>
<evidence type="ECO:0000256" key="1">
    <source>
        <dbReference type="SAM" id="Phobius"/>
    </source>
</evidence>
<reference evidence="2 3" key="1">
    <citation type="submission" date="2020-01" db="EMBL/GenBank/DDBJ databases">
        <authorList>
            <consortium name="DOE Joint Genome Institute"/>
            <person name="Haridas S."/>
            <person name="Albert R."/>
            <person name="Binder M."/>
            <person name="Bloem J."/>
            <person name="Labutti K."/>
            <person name="Salamov A."/>
            <person name="Andreopoulos B."/>
            <person name="Baker S.E."/>
            <person name="Barry K."/>
            <person name="Bills G."/>
            <person name="Bluhm B.H."/>
            <person name="Cannon C."/>
            <person name="Castanera R."/>
            <person name="Culley D.E."/>
            <person name="Daum C."/>
            <person name="Ezra D."/>
            <person name="Gonzalez J.B."/>
            <person name="Henrissat B."/>
            <person name="Kuo A."/>
            <person name="Liang C."/>
            <person name="Lipzen A."/>
            <person name="Lutzoni F."/>
            <person name="Magnuson J."/>
            <person name="Mondo S."/>
            <person name="Nolan M."/>
            <person name="Ohm R."/>
            <person name="Pangilinan J."/>
            <person name="Park H.-J.H."/>
            <person name="Ramirez L."/>
            <person name="Alfaro M."/>
            <person name="Sun H."/>
            <person name="Tritt A."/>
            <person name="Yoshinaga Y."/>
            <person name="Zwiers L.-H.L."/>
            <person name="Turgeon B.G."/>
            <person name="Goodwin S.B."/>
            <person name="Spatafora J.W."/>
            <person name="Crous P.W."/>
            <person name="Grigoriev I.V."/>
        </authorList>
    </citation>
    <scope>NUCLEOTIDE SEQUENCE [LARGE SCALE GENOMIC DNA]</scope>
    <source>
        <strain evidence="2 3">CBS 611.86</strain>
    </source>
</reference>
<feature type="transmembrane region" description="Helical" evidence="1">
    <location>
        <begin position="91"/>
        <end position="111"/>
    </location>
</feature>
<proteinExistence type="predicted"/>
<dbReference type="AlphaFoldDB" id="A0A7C8MUB5"/>
<evidence type="ECO:0000313" key="3">
    <source>
        <dbReference type="Proteomes" id="UP000481861"/>
    </source>
</evidence>
<protein>
    <submittedName>
        <fullName evidence="2">Uncharacterized protein</fullName>
    </submittedName>
</protein>
<keyword evidence="1" id="KW-0812">Transmembrane</keyword>
<evidence type="ECO:0000313" key="2">
    <source>
        <dbReference type="EMBL" id="KAF2877144.1"/>
    </source>
</evidence>
<dbReference type="EMBL" id="JAADJZ010000002">
    <property type="protein sequence ID" value="KAF2877144.1"/>
    <property type="molecule type" value="Genomic_DNA"/>
</dbReference>
<dbReference type="Proteomes" id="UP000481861">
    <property type="component" value="Unassembled WGS sequence"/>
</dbReference>
<gene>
    <name evidence="2" type="ORF">BDV95DRAFT_139922</name>
</gene>
<sequence>MQRASLTFEPREGNKDVRLLHGVSVGRAMSLYLVYLLGPAGGIACLVNGNGLLPNPPVSFRIDTKAADSLDFSCKIQLESGIHSPFVEPELCYACWGVLVSVIAVPVAWYLPGPCMDGAMFFRLITLAGVNHQI</sequence>
<keyword evidence="1" id="KW-0472">Membrane</keyword>
<accession>A0A7C8MUB5</accession>
<organism evidence="2 3">
    <name type="scientific">Massariosphaeria phaeospora</name>
    <dbReference type="NCBI Taxonomy" id="100035"/>
    <lineage>
        <taxon>Eukaryota</taxon>
        <taxon>Fungi</taxon>
        <taxon>Dikarya</taxon>
        <taxon>Ascomycota</taxon>
        <taxon>Pezizomycotina</taxon>
        <taxon>Dothideomycetes</taxon>
        <taxon>Pleosporomycetidae</taxon>
        <taxon>Pleosporales</taxon>
        <taxon>Pleosporales incertae sedis</taxon>
        <taxon>Massariosphaeria</taxon>
    </lineage>
</organism>